<gene>
    <name evidence="5" type="primary">vapC</name>
    <name evidence="7" type="ORF">GA0061103_1540</name>
</gene>
<comment type="function">
    <text evidence="5">Toxic component of a toxin-antitoxin (TA) system. An RNase.</text>
</comment>
<organism evidence="7 8">
    <name type="scientific">Rhizobium multihospitium</name>
    <dbReference type="NCBI Taxonomy" id="410764"/>
    <lineage>
        <taxon>Bacteria</taxon>
        <taxon>Pseudomonadati</taxon>
        <taxon>Pseudomonadota</taxon>
        <taxon>Alphaproteobacteria</taxon>
        <taxon>Hyphomicrobiales</taxon>
        <taxon>Rhizobiaceae</taxon>
        <taxon>Rhizobium/Agrobacterium group</taxon>
        <taxon>Rhizobium</taxon>
    </lineage>
</organism>
<dbReference type="InterPro" id="IPR029060">
    <property type="entry name" value="PIN-like_dom_sf"/>
</dbReference>
<dbReference type="EC" id="3.1.-.-" evidence="5"/>
<accession>A0A1C3U574</accession>
<evidence type="ECO:0000259" key="6">
    <source>
        <dbReference type="Pfam" id="PF01850"/>
    </source>
</evidence>
<evidence type="ECO:0000256" key="2">
    <source>
        <dbReference type="ARBA" id="ARBA00022722"/>
    </source>
</evidence>
<name>A0A1C3U574_9HYPH</name>
<dbReference type="Pfam" id="PF01850">
    <property type="entry name" value="PIN"/>
    <property type="match status" value="1"/>
</dbReference>
<evidence type="ECO:0000256" key="3">
    <source>
        <dbReference type="ARBA" id="ARBA00022723"/>
    </source>
</evidence>
<dbReference type="STRING" id="410764.GA0061103_1540"/>
<dbReference type="GO" id="GO:0000287">
    <property type="term" value="F:magnesium ion binding"/>
    <property type="evidence" value="ECO:0007669"/>
    <property type="project" value="UniProtKB-UniRule"/>
</dbReference>
<evidence type="ECO:0000313" key="7">
    <source>
        <dbReference type="EMBL" id="SCB10631.1"/>
    </source>
</evidence>
<sequence length="127" mass="14110">MILIDTSIWIDHFRHGDAELRRIIEDDRLLCHPSVIGELALGSLLDRSSVMAFLAAQRGAVVATHDEVMTMIDRYGIFSMGIGYTDAHLLASVLLEQKAALWTRDKRLRAAAEKAGAPLHIPIDEPH</sequence>
<feature type="binding site" evidence="5">
    <location>
        <position position="5"/>
    </location>
    <ligand>
        <name>Mg(2+)</name>
        <dbReference type="ChEBI" id="CHEBI:18420"/>
    </ligand>
</feature>
<keyword evidence="1 5" id="KW-1277">Toxin-antitoxin system</keyword>
<dbReference type="Gene3D" id="3.40.50.1010">
    <property type="entry name" value="5'-nuclease"/>
    <property type="match status" value="1"/>
</dbReference>
<comment type="cofactor">
    <cofactor evidence="5">
        <name>Mg(2+)</name>
        <dbReference type="ChEBI" id="CHEBI:18420"/>
    </cofactor>
</comment>
<dbReference type="InterPro" id="IPR002716">
    <property type="entry name" value="PIN_dom"/>
</dbReference>
<keyword evidence="3 5" id="KW-0479">Metal-binding</keyword>
<dbReference type="Proteomes" id="UP000199101">
    <property type="component" value="Unassembled WGS sequence"/>
</dbReference>
<dbReference type="RefSeq" id="WP_092706788.1">
    <property type="nucleotide sequence ID" value="NZ_FMAG01000001.1"/>
</dbReference>
<evidence type="ECO:0000256" key="5">
    <source>
        <dbReference type="HAMAP-Rule" id="MF_00265"/>
    </source>
</evidence>
<dbReference type="AlphaFoldDB" id="A0A1C3U574"/>
<dbReference type="HAMAP" id="MF_00265">
    <property type="entry name" value="VapC_Nob1"/>
    <property type="match status" value="1"/>
</dbReference>
<dbReference type="InterPro" id="IPR022907">
    <property type="entry name" value="VapC_family"/>
</dbReference>
<evidence type="ECO:0000256" key="1">
    <source>
        <dbReference type="ARBA" id="ARBA00022649"/>
    </source>
</evidence>
<proteinExistence type="inferred from homology"/>
<dbReference type="GO" id="GO:0090729">
    <property type="term" value="F:toxin activity"/>
    <property type="evidence" value="ECO:0007669"/>
    <property type="project" value="UniProtKB-KW"/>
</dbReference>
<dbReference type="EMBL" id="FMAG01000001">
    <property type="protein sequence ID" value="SCB10631.1"/>
    <property type="molecule type" value="Genomic_DNA"/>
</dbReference>
<dbReference type="GO" id="GO:0004540">
    <property type="term" value="F:RNA nuclease activity"/>
    <property type="evidence" value="ECO:0007669"/>
    <property type="project" value="InterPro"/>
</dbReference>
<keyword evidence="5" id="KW-0460">Magnesium</keyword>
<dbReference type="SUPFAM" id="SSF88723">
    <property type="entry name" value="PIN domain-like"/>
    <property type="match status" value="1"/>
</dbReference>
<protein>
    <recommendedName>
        <fullName evidence="5">Ribonuclease VapC</fullName>
        <shortName evidence="5">RNase VapC</shortName>
        <ecNumber evidence="5">3.1.-.-</ecNumber>
    </recommendedName>
    <alternativeName>
        <fullName evidence="5">Toxin VapC</fullName>
    </alternativeName>
</protein>
<keyword evidence="8" id="KW-1185">Reference proteome</keyword>
<feature type="binding site" evidence="5">
    <location>
        <position position="86"/>
    </location>
    <ligand>
        <name>Mg(2+)</name>
        <dbReference type="ChEBI" id="CHEBI:18420"/>
    </ligand>
</feature>
<comment type="similarity">
    <text evidence="5">Belongs to the PINc/VapC protein family.</text>
</comment>
<evidence type="ECO:0000256" key="4">
    <source>
        <dbReference type="ARBA" id="ARBA00022801"/>
    </source>
</evidence>
<dbReference type="GO" id="GO:0016787">
    <property type="term" value="F:hydrolase activity"/>
    <property type="evidence" value="ECO:0007669"/>
    <property type="project" value="UniProtKB-KW"/>
</dbReference>
<dbReference type="OrthoDB" id="329172at2"/>
<feature type="domain" description="PIN" evidence="6">
    <location>
        <begin position="2"/>
        <end position="113"/>
    </location>
</feature>
<keyword evidence="5" id="KW-0800">Toxin</keyword>
<keyword evidence="2 5" id="KW-0540">Nuclease</keyword>
<keyword evidence="4 5" id="KW-0378">Hydrolase</keyword>
<reference evidence="8" key="1">
    <citation type="submission" date="2016-08" db="EMBL/GenBank/DDBJ databases">
        <authorList>
            <person name="Varghese N."/>
            <person name="Submissions Spin"/>
        </authorList>
    </citation>
    <scope>NUCLEOTIDE SEQUENCE [LARGE SCALE GENOMIC DNA]</scope>
    <source>
        <strain evidence="8">HAMBI 2975</strain>
    </source>
</reference>
<evidence type="ECO:0000313" key="8">
    <source>
        <dbReference type="Proteomes" id="UP000199101"/>
    </source>
</evidence>